<dbReference type="Pfam" id="PF06429">
    <property type="entry name" value="Flg_bbr_C"/>
    <property type="match status" value="1"/>
</dbReference>
<dbReference type="Proteomes" id="UP000214880">
    <property type="component" value="Unassembled WGS sequence"/>
</dbReference>
<dbReference type="PRINTS" id="PR01005">
    <property type="entry name" value="FLGHOOKAP1"/>
</dbReference>
<dbReference type="SUPFAM" id="SSF64518">
    <property type="entry name" value="Phase 1 flagellin"/>
    <property type="match status" value="2"/>
</dbReference>
<keyword evidence="5" id="KW-0964">Secreted</keyword>
<feature type="domain" description="Flagellar hook-associated protein FlgK helical" evidence="8">
    <location>
        <begin position="100"/>
        <end position="334"/>
    </location>
</feature>
<dbReference type="PANTHER" id="PTHR30033:SF1">
    <property type="entry name" value="FLAGELLAR HOOK-ASSOCIATED PROTEIN 1"/>
    <property type="match status" value="1"/>
</dbReference>
<keyword evidence="9" id="KW-0282">Flagellum</keyword>
<dbReference type="NCBIfam" id="TIGR02492">
    <property type="entry name" value="flgK_ends"/>
    <property type="match status" value="1"/>
</dbReference>
<evidence type="ECO:0000256" key="3">
    <source>
        <dbReference type="ARBA" id="ARBA00009677"/>
    </source>
</evidence>
<accession>A0A1G9WTF7</accession>
<dbReference type="GO" id="GO:0005576">
    <property type="term" value="C:extracellular region"/>
    <property type="evidence" value="ECO:0007669"/>
    <property type="project" value="UniProtKB-SubCell"/>
</dbReference>
<protein>
    <recommendedName>
        <fullName evidence="4">Flagellar hook-associated protein 1</fullName>
    </recommendedName>
</protein>
<evidence type="ECO:0000256" key="6">
    <source>
        <dbReference type="ARBA" id="ARBA00023143"/>
    </source>
</evidence>
<dbReference type="STRING" id="146817.SAMN04488502_10886"/>
<dbReference type="RefSeq" id="WP_092074306.1">
    <property type="nucleotide sequence ID" value="NZ_FNHB01000008.1"/>
</dbReference>
<dbReference type="AlphaFoldDB" id="A0A1G9WTF7"/>
<dbReference type="InterPro" id="IPR053927">
    <property type="entry name" value="FlgK_helical"/>
</dbReference>
<dbReference type="InterPro" id="IPR002371">
    <property type="entry name" value="FlgK"/>
</dbReference>
<keyword evidence="9" id="KW-0966">Cell projection</keyword>
<dbReference type="PANTHER" id="PTHR30033">
    <property type="entry name" value="FLAGELLAR HOOK-ASSOCIATED PROTEIN 1"/>
    <property type="match status" value="1"/>
</dbReference>
<dbReference type="GO" id="GO:0044780">
    <property type="term" value="P:bacterial-type flagellum assembly"/>
    <property type="evidence" value="ECO:0007669"/>
    <property type="project" value="InterPro"/>
</dbReference>
<evidence type="ECO:0000259" key="8">
    <source>
        <dbReference type="Pfam" id="PF22638"/>
    </source>
</evidence>
<dbReference type="InterPro" id="IPR010930">
    <property type="entry name" value="Flg_bb/hook_C_dom"/>
</dbReference>
<name>A0A1G9WTF7_9FIRM</name>
<keyword evidence="10" id="KW-1185">Reference proteome</keyword>
<gene>
    <name evidence="9" type="ORF">SAMN04488502_10886</name>
</gene>
<comment type="similarity">
    <text evidence="3">Belongs to the flagella basal body rod proteins family.</text>
</comment>
<comment type="subcellular location">
    <subcellularLocation>
        <location evidence="1">Bacterial flagellum</location>
    </subcellularLocation>
    <subcellularLocation>
        <location evidence="2">Secreted</location>
    </subcellularLocation>
</comment>
<evidence type="ECO:0000313" key="10">
    <source>
        <dbReference type="Proteomes" id="UP000214880"/>
    </source>
</evidence>
<dbReference type="OrthoDB" id="9802553at2"/>
<keyword evidence="6" id="KW-0975">Bacterial flagellum</keyword>
<dbReference type="EMBL" id="FNHB01000008">
    <property type="protein sequence ID" value="SDM87842.1"/>
    <property type="molecule type" value="Genomic_DNA"/>
</dbReference>
<sequence length="669" mass="70515">MRSTFAGLNTVVRGLYAQQVGLDTVGHNISNATTDGYSRQLVSLAATKPESVYGGSAMFEIGSGVDVTAIKRARDTFLDQQYWKENSSLGYGETMETTLGKIEGVFAEPTENGIQSVLDKFWSSWQTLATNASDNASRTAVRERGVELVDAIQHSAQQLKDMVTDVNTVLNLKLDSLNQMTSEILSLNKQIMSVEAGGLSNANDLRDRRDYLVDQIAKMAGINVSEDKAGNYTVQLNGITLVDGYSTTQLTTKSSIDPDYGYEVRNIVVAGSNQPVTVTNGELKGLVDSRDSAEKGAKKYLNELANISKFLLQEFNAVHRSGLGTDNSTGTNFFGEGGTNPDYQASAMTNGDWIKQLAVNTDLFATDGLAKIAAKTSADSVAVISNGTASVTTTGTYTGTADTTSITVTMTASGFDWSYVDSSGNTQTGSSTAGPAGSITGVEGLTVAVDFTGSMAGAKYTFAVSKDNKVSDISKVIPAVPATVTTTGSYTGGATPTPVAVSVAGGNITYSYDDDGTPVSVTVASSPPPEINVKGLTVTLDFSSCPDGDYTLSLSQGNNASGDNAVKLGNRLKVDTSASLGNASLDTYYSSMIGALGIQKQNTSRLADNQQALIDQVNNSRENVKGVNLDEEMTNMIRFQQGYNSAARVITVIDEMLDKLINGTGVVGR</sequence>
<dbReference type="GO" id="GO:0009424">
    <property type="term" value="C:bacterial-type flagellum hook"/>
    <property type="evidence" value="ECO:0007669"/>
    <property type="project" value="InterPro"/>
</dbReference>
<evidence type="ECO:0000313" key="9">
    <source>
        <dbReference type="EMBL" id="SDM87842.1"/>
    </source>
</evidence>
<organism evidence="9 10">
    <name type="scientific">Dendrosporobacter quercicolus</name>
    <dbReference type="NCBI Taxonomy" id="146817"/>
    <lineage>
        <taxon>Bacteria</taxon>
        <taxon>Bacillati</taxon>
        <taxon>Bacillota</taxon>
        <taxon>Negativicutes</taxon>
        <taxon>Selenomonadales</taxon>
        <taxon>Sporomusaceae</taxon>
        <taxon>Dendrosporobacter</taxon>
    </lineage>
</organism>
<dbReference type="Pfam" id="PF22638">
    <property type="entry name" value="FlgK_D1"/>
    <property type="match status" value="1"/>
</dbReference>
<proteinExistence type="inferred from homology"/>
<evidence type="ECO:0000256" key="5">
    <source>
        <dbReference type="ARBA" id="ARBA00022525"/>
    </source>
</evidence>
<dbReference type="GO" id="GO:0005198">
    <property type="term" value="F:structural molecule activity"/>
    <property type="evidence" value="ECO:0007669"/>
    <property type="project" value="InterPro"/>
</dbReference>
<feature type="domain" description="Flagellar basal-body/hook protein C-terminal" evidence="7">
    <location>
        <begin position="626"/>
        <end position="662"/>
    </location>
</feature>
<evidence type="ECO:0000256" key="1">
    <source>
        <dbReference type="ARBA" id="ARBA00004365"/>
    </source>
</evidence>
<evidence type="ECO:0000256" key="2">
    <source>
        <dbReference type="ARBA" id="ARBA00004613"/>
    </source>
</evidence>
<evidence type="ECO:0000256" key="4">
    <source>
        <dbReference type="ARBA" id="ARBA00016244"/>
    </source>
</evidence>
<keyword evidence="9" id="KW-0969">Cilium</keyword>
<evidence type="ECO:0000259" key="7">
    <source>
        <dbReference type="Pfam" id="PF06429"/>
    </source>
</evidence>
<reference evidence="9 10" key="1">
    <citation type="submission" date="2016-10" db="EMBL/GenBank/DDBJ databases">
        <authorList>
            <person name="de Groot N.N."/>
        </authorList>
    </citation>
    <scope>NUCLEOTIDE SEQUENCE [LARGE SCALE GENOMIC DNA]</scope>
    <source>
        <strain evidence="9 10">DSM 1736</strain>
    </source>
</reference>